<dbReference type="SUPFAM" id="SSF53474">
    <property type="entry name" value="alpha/beta-Hydrolases"/>
    <property type="match status" value="1"/>
</dbReference>
<evidence type="ECO:0000256" key="1">
    <source>
        <dbReference type="SAM" id="SignalP"/>
    </source>
</evidence>
<dbReference type="RefSeq" id="WP_152262571.1">
    <property type="nucleotide sequence ID" value="NZ_VOKX01000009.1"/>
</dbReference>
<protein>
    <submittedName>
        <fullName evidence="2">Alpha/beta fold hydrolase</fullName>
    </submittedName>
</protein>
<accession>A0A5N5WDH2</accession>
<feature type="chain" id="PRO_5024836223" evidence="1">
    <location>
        <begin position="28"/>
        <end position="229"/>
    </location>
</feature>
<dbReference type="GO" id="GO:0016298">
    <property type="term" value="F:lipase activity"/>
    <property type="evidence" value="ECO:0007669"/>
    <property type="project" value="TreeGrafter"/>
</dbReference>
<dbReference type="AlphaFoldDB" id="A0A5N5WDH2"/>
<feature type="signal peptide" evidence="1">
    <location>
        <begin position="1"/>
        <end position="27"/>
    </location>
</feature>
<proteinExistence type="predicted"/>
<dbReference type="InterPro" id="IPR029058">
    <property type="entry name" value="AB_hydrolase_fold"/>
</dbReference>
<dbReference type="Proteomes" id="UP000327000">
    <property type="component" value="Unassembled WGS sequence"/>
</dbReference>
<dbReference type="EMBL" id="VOKX01000009">
    <property type="protein sequence ID" value="KAB7849980.1"/>
    <property type="molecule type" value="Genomic_DNA"/>
</dbReference>
<dbReference type="Gene3D" id="3.40.50.1820">
    <property type="entry name" value="alpha/beta hydrolase"/>
    <property type="match status" value="1"/>
</dbReference>
<dbReference type="OrthoDB" id="8871309at2"/>
<organism evidence="2 3">
    <name type="scientific">Streptomyces mobaraensis</name>
    <name type="common">Streptoverticillium mobaraense</name>
    <dbReference type="NCBI Taxonomy" id="35621"/>
    <lineage>
        <taxon>Bacteria</taxon>
        <taxon>Bacillati</taxon>
        <taxon>Actinomycetota</taxon>
        <taxon>Actinomycetes</taxon>
        <taxon>Kitasatosporales</taxon>
        <taxon>Streptomycetaceae</taxon>
        <taxon>Streptomyces</taxon>
    </lineage>
</organism>
<keyword evidence="3" id="KW-1185">Reference proteome</keyword>
<comment type="caution">
    <text evidence="2">The sequence shown here is derived from an EMBL/GenBank/DDBJ whole genome shotgun (WGS) entry which is preliminary data.</text>
</comment>
<evidence type="ECO:0000313" key="3">
    <source>
        <dbReference type="Proteomes" id="UP000327000"/>
    </source>
</evidence>
<dbReference type="PANTHER" id="PTHR32015">
    <property type="entry name" value="FASTING INDUCED LIPASE"/>
    <property type="match status" value="1"/>
</dbReference>
<dbReference type="GO" id="GO:0016042">
    <property type="term" value="P:lipid catabolic process"/>
    <property type="evidence" value="ECO:0007669"/>
    <property type="project" value="InterPro"/>
</dbReference>
<dbReference type="InterPro" id="IPR002918">
    <property type="entry name" value="Lipase_EstA/Esterase_EstB"/>
</dbReference>
<dbReference type="PANTHER" id="PTHR32015:SF1">
    <property type="entry name" value="LIPASE"/>
    <property type="match status" value="1"/>
</dbReference>
<name>A0A5N5WDH2_STRMB</name>
<gene>
    <name evidence="2" type="ORF">FRZ00_04990</name>
</gene>
<sequence>MKRRIVGTFVAAAAATASLVAGGAATAAGQAAHRAPVVFVHGYLGSDPAWAPAKAAFLAHGYRSDELFSFVYDYNTSNETSARGLAAFVEKVKKDTGAPKVDIVNHSMGGMVSMWYLKELGGASSVGHLASLAGAHHGTDVAALCTVMSPSCEEMRPGSAFLTRLASGDETPGDTRYRTWYSPCDGVINPYLSTRLKGAENTLVPCLNHVAFLTDGGLLSQVAAFTKGE</sequence>
<dbReference type="Pfam" id="PF01674">
    <property type="entry name" value="Lipase_2"/>
    <property type="match status" value="1"/>
</dbReference>
<keyword evidence="1" id="KW-0732">Signal</keyword>
<evidence type="ECO:0000313" key="2">
    <source>
        <dbReference type="EMBL" id="KAB7849980.1"/>
    </source>
</evidence>
<keyword evidence="2" id="KW-0378">Hydrolase</keyword>
<reference evidence="2 3" key="1">
    <citation type="journal article" date="2019" name="Microb. Cell Fact.">
        <title>Exploring novel herbicidin analogues by transcriptional regulator overexpression and MS/MS molecular networking.</title>
        <authorList>
            <person name="Shi Y."/>
            <person name="Gu R."/>
            <person name="Li Y."/>
            <person name="Wang X."/>
            <person name="Ren W."/>
            <person name="Li X."/>
            <person name="Wang L."/>
            <person name="Xie Y."/>
            <person name="Hong B."/>
        </authorList>
    </citation>
    <scope>NUCLEOTIDE SEQUENCE [LARGE SCALE GENOMIC DNA]</scope>
    <source>
        <strain evidence="2 3">US-43</strain>
    </source>
</reference>